<proteinExistence type="inferred from homology"/>
<dbReference type="Gene3D" id="3.40.50.720">
    <property type="entry name" value="NAD(P)-binding Rossmann-like Domain"/>
    <property type="match status" value="1"/>
</dbReference>
<reference evidence="3" key="1">
    <citation type="submission" date="2022-07" db="EMBL/GenBank/DDBJ databases">
        <title>The genome of Lyophyllum shimeji provides insight into the initial evolution of ectomycorrhizal fungal genome.</title>
        <authorList>
            <person name="Kobayashi Y."/>
            <person name="Shibata T."/>
            <person name="Hirakawa H."/>
            <person name="Shigenobu S."/>
            <person name="Nishiyama T."/>
            <person name="Yamada A."/>
            <person name="Hasebe M."/>
            <person name="Kawaguchi M."/>
        </authorList>
    </citation>
    <scope>NUCLEOTIDE SEQUENCE</scope>
    <source>
        <strain evidence="3">AT787</strain>
    </source>
</reference>
<comment type="caution">
    <text evidence="3">The sequence shown here is derived from an EMBL/GenBank/DDBJ whole genome shotgun (WGS) entry which is preliminary data.</text>
</comment>
<dbReference type="Pfam" id="PF00106">
    <property type="entry name" value="adh_short"/>
    <property type="match status" value="1"/>
</dbReference>
<evidence type="ECO:0000313" key="3">
    <source>
        <dbReference type="EMBL" id="GLB44981.1"/>
    </source>
</evidence>
<organism evidence="3 4">
    <name type="scientific">Lyophyllum shimeji</name>
    <name type="common">Hon-shimeji</name>
    <name type="synonym">Tricholoma shimeji</name>
    <dbReference type="NCBI Taxonomy" id="47721"/>
    <lineage>
        <taxon>Eukaryota</taxon>
        <taxon>Fungi</taxon>
        <taxon>Dikarya</taxon>
        <taxon>Basidiomycota</taxon>
        <taxon>Agaricomycotina</taxon>
        <taxon>Agaricomycetes</taxon>
        <taxon>Agaricomycetidae</taxon>
        <taxon>Agaricales</taxon>
        <taxon>Tricholomatineae</taxon>
        <taxon>Lyophyllaceae</taxon>
        <taxon>Lyophyllum</taxon>
    </lineage>
</organism>
<keyword evidence="2" id="KW-0560">Oxidoreductase</keyword>
<dbReference type="PANTHER" id="PTHR24320:SF283">
    <property type="entry name" value="RETINOL DEHYDROGENASE 11"/>
    <property type="match status" value="1"/>
</dbReference>
<evidence type="ECO:0000313" key="4">
    <source>
        <dbReference type="Proteomes" id="UP001063166"/>
    </source>
</evidence>
<evidence type="ECO:0000256" key="1">
    <source>
        <dbReference type="ARBA" id="ARBA00006484"/>
    </source>
</evidence>
<accession>A0A9P3UWC7</accession>
<protein>
    <submittedName>
        <fullName evidence="3">NAD-P-binding protein</fullName>
    </submittedName>
</protein>
<dbReference type="Proteomes" id="UP001063166">
    <property type="component" value="Unassembled WGS sequence"/>
</dbReference>
<name>A0A9P3UWC7_LYOSH</name>
<comment type="similarity">
    <text evidence="1">Belongs to the short-chain dehydrogenases/reductases (SDR) family.</text>
</comment>
<dbReference type="EMBL" id="BRPK01000019">
    <property type="protein sequence ID" value="GLB44981.1"/>
    <property type="molecule type" value="Genomic_DNA"/>
</dbReference>
<dbReference type="InterPro" id="IPR002347">
    <property type="entry name" value="SDR_fam"/>
</dbReference>
<dbReference type="OrthoDB" id="191139at2759"/>
<dbReference type="GO" id="GO:0016491">
    <property type="term" value="F:oxidoreductase activity"/>
    <property type="evidence" value="ECO:0007669"/>
    <property type="project" value="UniProtKB-KW"/>
</dbReference>
<gene>
    <name evidence="3" type="ORF">LshimejAT787_1900590</name>
</gene>
<dbReference type="PANTHER" id="PTHR24320">
    <property type="entry name" value="RETINOL DEHYDROGENASE"/>
    <property type="match status" value="1"/>
</dbReference>
<dbReference type="AlphaFoldDB" id="A0A9P3UWC7"/>
<dbReference type="SUPFAM" id="SSF51735">
    <property type="entry name" value="NAD(P)-binding Rossmann-fold domains"/>
    <property type="match status" value="1"/>
</dbReference>
<sequence>MPAFDKKTTATEVADAFAADIKGKTVIVTGVTAGGYGAEVARVLASHGAKVVLAGRSSKKIQETAENIRKETPKAELRELVLDLSSQKSVRSAAEEVLKYSGPVDVAILNAGIMGTPYAKTAEGLESQFGSNHVGHFLFTNLIMPKLLEAPAPRVVSVASVGHFWGPVRFDDYGFEEGKTYDKWAAYGQSKTANILFAVEVAERYKPTKLKAFSLHPGGAATGIASSMTKEDYEKFSDYYNPDGTPKGDWMGTLETSTATHLVAAFDPSIADKNGAYLVDGNVANEQAAPYALDKDQAAQLWTLSEELVGQKFAPPSAQPAAAGLN</sequence>
<dbReference type="InterPro" id="IPR036291">
    <property type="entry name" value="NAD(P)-bd_dom_sf"/>
</dbReference>
<dbReference type="PRINTS" id="PR00081">
    <property type="entry name" value="GDHRDH"/>
</dbReference>
<keyword evidence="4" id="KW-1185">Reference proteome</keyword>
<evidence type="ECO:0000256" key="2">
    <source>
        <dbReference type="ARBA" id="ARBA00023002"/>
    </source>
</evidence>